<accession>A0A674GIG5</accession>
<dbReference type="Proteomes" id="UP000007754">
    <property type="component" value="Chromosome 21"/>
</dbReference>
<dbReference type="InParanoid" id="A0A674GIG5"/>
<name>A0A674GIG5_TAEGU</name>
<dbReference type="GeneTree" id="ENSGT01030000234960"/>
<dbReference type="OMA" id="THPDPLF"/>
<evidence type="ECO:0000313" key="2">
    <source>
        <dbReference type="Ensembl" id="ENSTGUP00000022553.1"/>
    </source>
</evidence>
<evidence type="ECO:0000313" key="3">
    <source>
        <dbReference type="Proteomes" id="UP000007754"/>
    </source>
</evidence>
<feature type="compositionally biased region" description="Pro residues" evidence="1">
    <location>
        <begin position="118"/>
        <end position="128"/>
    </location>
</feature>
<dbReference type="Ensembl" id="ENSTGUT00000027013.1">
    <property type="protein sequence ID" value="ENSTGUP00000022553.1"/>
    <property type="gene ID" value="ENSTGUG00000020670.1"/>
</dbReference>
<dbReference type="AlphaFoldDB" id="A0A674GIG5"/>
<protein>
    <submittedName>
        <fullName evidence="2">Uncharacterized protein</fullName>
    </submittedName>
</protein>
<organism evidence="2 3">
    <name type="scientific">Taeniopygia guttata</name>
    <name type="common">Zebra finch</name>
    <name type="synonym">Poephila guttata</name>
    <dbReference type="NCBI Taxonomy" id="59729"/>
    <lineage>
        <taxon>Eukaryota</taxon>
        <taxon>Metazoa</taxon>
        <taxon>Chordata</taxon>
        <taxon>Craniata</taxon>
        <taxon>Vertebrata</taxon>
        <taxon>Euteleostomi</taxon>
        <taxon>Archelosauria</taxon>
        <taxon>Archosauria</taxon>
        <taxon>Dinosauria</taxon>
        <taxon>Saurischia</taxon>
        <taxon>Theropoda</taxon>
        <taxon>Coelurosauria</taxon>
        <taxon>Aves</taxon>
        <taxon>Neognathae</taxon>
        <taxon>Neoaves</taxon>
        <taxon>Telluraves</taxon>
        <taxon>Australaves</taxon>
        <taxon>Passeriformes</taxon>
        <taxon>Passeroidea</taxon>
        <taxon>Estrildidae</taxon>
        <taxon>Estrildinae</taxon>
        <taxon>Taeniopygia</taxon>
    </lineage>
</organism>
<keyword evidence="3" id="KW-1185">Reference proteome</keyword>
<feature type="region of interest" description="Disordered" evidence="1">
    <location>
        <begin position="93"/>
        <end position="128"/>
    </location>
</feature>
<reference evidence="2 3" key="1">
    <citation type="journal article" date="2010" name="Nature">
        <title>The genome of a songbird.</title>
        <authorList>
            <person name="Warren W.C."/>
            <person name="Clayton D.F."/>
            <person name="Ellegren H."/>
            <person name="Arnold A.P."/>
            <person name="Hillier L.W."/>
            <person name="Kunstner A."/>
            <person name="Searle S."/>
            <person name="White S."/>
            <person name="Vilella A.J."/>
            <person name="Fairley S."/>
            <person name="Heger A."/>
            <person name="Kong L."/>
            <person name="Ponting C.P."/>
            <person name="Jarvis E.D."/>
            <person name="Mello C.V."/>
            <person name="Minx P."/>
            <person name="Lovell P."/>
            <person name="Velho T.A."/>
            <person name="Ferris M."/>
            <person name="Balakrishnan C.N."/>
            <person name="Sinha S."/>
            <person name="Blatti C."/>
            <person name="London S.E."/>
            <person name="Li Y."/>
            <person name="Lin Y.C."/>
            <person name="George J."/>
            <person name="Sweedler J."/>
            <person name="Southey B."/>
            <person name="Gunaratne P."/>
            <person name="Watson M."/>
            <person name="Nam K."/>
            <person name="Backstrom N."/>
            <person name="Smeds L."/>
            <person name="Nabholz B."/>
            <person name="Itoh Y."/>
            <person name="Whitney O."/>
            <person name="Pfenning A.R."/>
            <person name="Howard J."/>
            <person name="Volker M."/>
            <person name="Skinner B.M."/>
            <person name="Griffin D.K."/>
            <person name="Ye L."/>
            <person name="McLaren W.M."/>
            <person name="Flicek P."/>
            <person name="Quesada V."/>
            <person name="Velasco G."/>
            <person name="Lopez-Otin C."/>
            <person name="Puente X.S."/>
            <person name="Olender T."/>
            <person name="Lancet D."/>
            <person name="Smit A.F."/>
            <person name="Hubley R."/>
            <person name="Konkel M.K."/>
            <person name="Walker J.A."/>
            <person name="Batzer M.A."/>
            <person name="Gu W."/>
            <person name="Pollock D.D."/>
            <person name="Chen L."/>
            <person name="Cheng Z."/>
            <person name="Eichler E.E."/>
            <person name="Stapley J."/>
            <person name="Slate J."/>
            <person name="Ekblom R."/>
            <person name="Birkhead T."/>
            <person name="Burke T."/>
            <person name="Burt D."/>
            <person name="Scharff C."/>
            <person name="Adam I."/>
            <person name="Richard H."/>
            <person name="Sultan M."/>
            <person name="Soldatov A."/>
            <person name="Lehrach H."/>
            <person name="Edwards S.V."/>
            <person name="Yang S.P."/>
            <person name="Li X."/>
            <person name="Graves T."/>
            <person name="Fulton L."/>
            <person name="Nelson J."/>
            <person name="Chinwalla A."/>
            <person name="Hou S."/>
            <person name="Mardis E.R."/>
            <person name="Wilson R.K."/>
        </authorList>
    </citation>
    <scope>NUCLEOTIDE SEQUENCE [LARGE SCALE GENOMIC DNA]</scope>
</reference>
<evidence type="ECO:0000256" key="1">
    <source>
        <dbReference type="SAM" id="MobiDB-lite"/>
    </source>
</evidence>
<proteinExistence type="predicted"/>
<reference evidence="2" key="2">
    <citation type="submission" date="2025-08" db="UniProtKB">
        <authorList>
            <consortium name="Ensembl"/>
        </authorList>
    </citation>
    <scope>IDENTIFICATION</scope>
</reference>
<sequence>MQYKPPKLPQSRTNSLLLHVAEIALSLEALELVEGGGRGLVEQQGHGARLVGLGEQHGVAAQHHRLVLHLVPVHPGEHLGVAAVGGAVGDAVQQVQTPAGVRPPPVRDPRRCQTPAGERPPPVSDPRR</sequence>
<reference evidence="2" key="3">
    <citation type="submission" date="2025-09" db="UniProtKB">
        <authorList>
            <consortium name="Ensembl"/>
        </authorList>
    </citation>
    <scope>IDENTIFICATION</scope>
</reference>